<dbReference type="EMBL" id="SMUV01000066">
    <property type="protein sequence ID" value="TDK46741.1"/>
    <property type="molecule type" value="Genomic_DNA"/>
</dbReference>
<dbReference type="NCBIfam" id="NF001159">
    <property type="entry name" value="PRK00150.1-3"/>
    <property type="match status" value="1"/>
</dbReference>
<organism evidence="3 4">
    <name type="scientific">Antarcticimicrobium luteum</name>
    <dbReference type="NCBI Taxonomy" id="2547397"/>
    <lineage>
        <taxon>Bacteria</taxon>
        <taxon>Pseudomonadati</taxon>
        <taxon>Pseudomonadota</taxon>
        <taxon>Alphaproteobacteria</taxon>
        <taxon>Rhodobacterales</taxon>
        <taxon>Paracoccaceae</taxon>
        <taxon>Antarcticimicrobium</taxon>
    </lineage>
</organism>
<dbReference type="GO" id="GO:0006412">
    <property type="term" value="P:translation"/>
    <property type="evidence" value="ECO:0007669"/>
    <property type="project" value="UniProtKB-UniRule"/>
</dbReference>
<dbReference type="GO" id="GO:0046872">
    <property type="term" value="F:metal ion binding"/>
    <property type="evidence" value="ECO:0007669"/>
    <property type="project" value="UniProtKB-KW"/>
</dbReference>
<feature type="active site" evidence="2">
    <location>
        <position position="136"/>
    </location>
</feature>
<evidence type="ECO:0000256" key="1">
    <source>
        <dbReference type="ARBA" id="ARBA00010759"/>
    </source>
</evidence>
<comment type="cofactor">
    <cofactor evidence="2">
        <name>Fe(2+)</name>
        <dbReference type="ChEBI" id="CHEBI:29033"/>
    </cofactor>
    <text evidence="2">Binds 1 Fe(2+) ion.</text>
</comment>
<dbReference type="Gene3D" id="3.90.45.10">
    <property type="entry name" value="Peptide deformylase"/>
    <property type="match status" value="1"/>
</dbReference>
<dbReference type="Proteomes" id="UP000295301">
    <property type="component" value="Unassembled WGS sequence"/>
</dbReference>
<dbReference type="SUPFAM" id="SSF56420">
    <property type="entry name" value="Peptide deformylase"/>
    <property type="match status" value="1"/>
</dbReference>
<comment type="catalytic activity">
    <reaction evidence="2">
        <text>N-terminal N-formyl-L-methionyl-[peptide] + H2O = N-terminal L-methionyl-[peptide] + formate</text>
        <dbReference type="Rhea" id="RHEA:24420"/>
        <dbReference type="Rhea" id="RHEA-COMP:10639"/>
        <dbReference type="Rhea" id="RHEA-COMP:10640"/>
        <dbReference type="ChEBI" id="CHEBI:15377"/>
        <dbReference type="ChEBI" id="CHEBI:15740"/>
        <dbReference type="ChEBI" id="CHEBI:49298"/>
        <dbReference type="ChEBI" id="CHEBI:64731"/>
        <dbReference type="EC" id="3.5.1.88"/>
    </reaction>
</comment>
<dbReference type="RefSeq" id="WP_133359925.1">
    <property type="nucleotide sequence ID" value="NZ_SMUV01000066.1"/>
</dbReference>
<accession>A0A4R5V4S3</accession>
<sequence length="167" mass="18627">MAVLPILRWPDPRLATVCDPVTQGEDLSSLIEQMFQTMYDAPGRGLAAPQVGVTKRFFVMDVTWKEGAKTPVAMINPRILDRSDEIVAGEEGCLSIPGVLTAIERPARVEMEWTDAQGDVQRRWLDGFAARCAQHEYDHLDGVVTFDRLAPVARAEAIRRFEDMAQA</sequence>
<dbReference type="PANTHER" id="PTHR10458:SF22">
    <property type="entry name" value="PEPTIDE DEFORMYLASE"/>
    <property type="match status" value="1"/>
</dbReference>
<evidence type="ECO:0000313" key="3">
    <source>
        <dbReference type="EMBL" id="TDK46741.1"/>
    </source>
</evidence>
<dbReference type="CDD" id="cd00487">
    <property type="entry name" value="Pep_deformylase"/>
    <property type="match status" value="1"/>
</dbReference>
<evidence type="ECO:0000256" key="2">
    <source>
        <dbReference type="HAMAP-Rule" id="MF_00163"/>
    </source>
</evidence>
<dbReference type="PIRSF" id="PIRSF004749">
    <property type="entry name" value="Pep_def"/>
    <property type="match status" value="1"/>
</dbReference>
<gene>
    <name evidence="2 3" type="primary">def</name>
    <name evidence="3" type="ORF">E1832_11600</name>
</gene>
<keyword evidence="2" id="KW-0648">Protein biosynthesis</keyword>
<comment type="function">
    <text evidence="2">Removes the formyl group from the N-terminal Met of newly synthesized proteins. Requires at least a dipeptide for an efficient rate of reaction. N-terminal L-methionine is a prerequisite for activity but the enzyme has broad specificity at other positions.</text>
</comment>
<keyword evidence="2" id="KW-0408">Iron</keyword>
<reference evidence="3 4" key="1">
    <citation type="submission" date="2019-03" db="EMBL/GenBank/DDBJ databases">
        <title>Ruegeria lutea sp. nov., a novel strain, isolated from marine sediment, the Masan Bay, South Korea.</title>
        <authorList>
            <person name="Kim J."/>
            <person name="Kim D.-Y."/>
            <person name="Lee S.-S."/>
        </authorList>
    </citation>
    <scope>NUCLEOTIDE SEQUENCE [LARGE SCALE GENOMIC DNA]</scope>
    <source>
        <strain evidence="3 4">318-1</strain>
    </source>
</reference>
<feature type="binding site" evidence="2">
    <location>
        <position position="135"/>
    </location>
    <ligand>
        <name>Fe cation</name>
        <dbReference type="ChEBI" id="CHEBI:24875"/>
    </ligand>
</feature>
<dbReference type="PRINTS" id="PR01576">
    <property type="entry name" value="PDEFORMYLASE"/>
</dbReference>
<dbReference type="GO" id="GO:0042586">
    <property type="term" value="F:peptide deformylase activity"/>
    <property type="evidence" value="ECO:0007669"/>
    <property type="project" value="UniProtKB-UniRule"/>
</dbReference>
<dbReference type="InterPro" id="IPR023635">
    <property type="entry name" value="Peptide_deformylase"/>
</dbReference>
<name>A0A4R5V4S3_9RHOB</name>
<dbReference type="Pfam" id="PF01327">
    <property type="entry name" value="Pep_deformylase"/>
    <property type="match status" value="1"/>
</dbReference>
<keyword evidence="2 3" id="KW-0378">Hydrolase</keyword>
<comment type="caution">
    <text evidence="3">The sequence shown here is derived from an EMBL/GenBank/DDBJ whole genome shotgun (WGS) entry which is preliminary data.</text>
</comment>
<dbReference type="NCBIfam" id="TIGR00079">
    <property type="entry name" value="pept_deformyl"/>
    <property type="match status" value="1"/>
</dbReference>
<dbReference type="OrthoDB" id="9804313at2"/>
<dbReference type="PANTHER" id="PTHR10458">
    <property type="entry name" value="PEPTIDE DEFORMYLASE"/>
    <property type="match status" value="1"/>
</dbReference>
<dbReference type="EC" id="3.5.1.88" evidence="2"/>
<dbReference type="AlphaFoldDB" id="A0A4R5V4S3"/>
<keyword evidence="4" id="KW-1185">Reference proteome</keyword>
<feature type="binding site" evidence="2">
    <location>
        <position position="139"/>
    </location>
    <ligand>
        <name>Fe cation</name>
        <dbReference type="ChEBI" id="CHEBI:24875"/>
    </ligand>
</feature>
<dbReference type="InterPro" id="IPR036821">
    <property type="entry name" value="Peptide_deformylase_sf"/>
</dbReference>
<dbReference type="HAMAP" id="MF_00163">
    <property type="entry name" value="Pep_deformylase"/>
    <property type="match status" value="1"/>
</dbReference>
<evidence type="ECO:0000313" key="4">
    <source>
        <dbReference type="Proteomes" id="UP000295301"/>
    </source>
</evidence>
<comment type="similarity">
    <text evidence="1 2">Belongs to the polypeptide deformylase family.</text>
</comment>
<protein>
    <recommendedName>
        <fullName evidence="2">Peptide deformylase</fullName>
        <shortName evidence="2">PDF</shortName>
        <ecNumber evidence="2">3.5.1.88</ecNumber>
    </recommendedName>
    <alternativeName>
        <fullName evidence="2">Polypeptide deformylase</fullName>
    </alternativeName>
</protein>
<keyword evidence="2" id="KW-0479">Metal-binding</keyword>
<proteinExistence type="inferred from homology"/>
<feature type="binding site" evidence="2">
    <location>
        <position position="93"/>
    </location>
    <ligand>
        <name>Fe cation</name>
        <dbReference type="ChEBI" id="CHEBI:24875"/>
    </ligand>
</feature>